<evidence type="ECO:0000256" key="6">
    <source>
        <dbReference type="SAM" id="Phobius"/>
    </source>
</evidence>
<name>A0A542DX24_9MICO</name>
<evidence type="ECO:0000259" key="7">
    <source>
        <dbReference type="Pfam" id="PF00361"/>
    </source>
</evidence>
<feature type="transmembrane region" description="Helical" evidence="6">
    <location>
        <begin position="616"/>
        <end position="634"/>
    </location>
</feature>
<feature type="domain" description="NADH:quinone oxidoreductase/Mrp antiporter transmembrane" evidence="7">
    <location>
        <begin position="143"/>
        <end position="429"/>
    </location>
</feature>
<accession>A0A542DX24</accession>
<feature type="transmembrane region" description="Helical" evidence="6">
    <location>
        <begin position="37"/>
        <end position="60"/>
    </location>
</feature>
<dbReference type="InterPro" id="IPR003945">
    <property type="entry name" value="NU5C-like"/>
</dbReference>
<dbReference type="PANTHER" id="PTHR42829:SF2">
    <property type="entry name" value="NADH-UBIQUINONE OXIDOREDUCTASE CHAIN 5"/>
    <property type="match status" value="1"/>
</dbReference>
<dbReference type="GO" id="GO:0015990">
    <property type="term" value="P:electron transport coupled proton transport"/>
    <property type="evidence" value="ECO:0007669"/>
    <property type="project" value="TreeGrafter"/>
</dbReference>
<reference evidence="9 10" key="1">
    <citation type="submission" date="2019-06" db="EMBL/GenBank/DDBJ databases">
        <title>Sequencing the genomes of 1000 actinobacteria strains.</title>
        <authorList>
            <person name="Klenk H.-P."/>
        </authorList>
    </citation>
    <scope>NUCLEOTIDE SEQUENCE [LARGE SCALE GENOMIC DNA]</scope>
    <source>
        <strain evidence="9 10">DSM 18607</strain>
    </source>
</reference>
<feature type="transmembrane region" description="Helical" evidence="6">
    <location>
        <begin position="338"/>
        <end position="362"/>
    </location>
</feature>
<dbReference type="PRINTS" id="PR01435">
    <property type="entry name" value="NPOXDRDTASE5"/>
</dbReference>
<keyword evidence="3 6" id="KW-1133">Transmembrane helix</keyword>
<organism evidence="9 10">
    <name type="scientific">Lapillicoccus jejuensis</name>
    <dbReference type="NCBI Taxonomy" id="402171"/>
    <lineage>
        <taxon>Bacteria</taxon>
        <taxon>Bacillati</taxon>
        <taxon>Actinomycetota</taxon>
        <taxon>Actinomycetes</taxon>
        <taxon>Micrococcales</taxon>
        <taxon>Intrasporangiaceae</taxon>
        <taxon>Lapillicoccus</taxon>
    </lineage>
</organism>
<feature type="transmembrane region" description="Helical" evidence="6">
    <location>
        <begin position="149"/>
        <end position="169"/>
    </location>
</feature>
<sequence>MHTITASGVTSYAWLLVALPALGAAILLLGGRRTNSWGPYLATVLSWGAFVVGLLVVIAMAGRPEGDRAMHLHLFPFISVGSFTLDAGQLLDPLSVVFVLLITFVGSLIHVYSLGYMEHDKDKRRFFAYLNLFVAAMLLLVTADSYLLLYVGWEGVGLASYLLIGFWNYNPSYASAANKAFVANRVGDLGLSIAIMTMVFQFGKVDYASVFANADKASQAGLTVIGLMLLLGACGKSAQFPLQSWLGDAMAGPTPVSALIHAATMVTAGVYLVVRSHVIFEGAPTAQLLVVIVGAITLVFGAIVGCAKDDLKKALAASTMSQIGYMMLAAGLGPVGYAFAIFHLLTHGFFKAGMFLGAGSVMHGMNDQVNMRRFGGLWTVQRITWATFGLGFLAIIGFPLLSGFWSKDKIIESAFVGEGWRPWVFGLTALVGAGITAFYMSRMFFMTFHGKKRWTDDVHPHESPLTMTVPMMVLAVGSAFLGAALGPTGIITGWLDPALGVSESAEHEPVLAPIVITVLTLVLVAAGAGLAWMRYWRDSVPTTAPRGSLATRAARVDLYQDAVNEGILMRPGLHLTRSLVFTDNRGIDGAAGGLAALIGGTSARLRKVQNGYVRSYALTMLAGVVVVLGALWVMQ</sequence>
<feature type="transmembrane region" description="Helical" evidence="6">
    <location>
        <begin position="383"/>
        <end position="405"/>
    </location>
</feature>
<dbReference type="PRINTS" id="PR01434">
    <property type="entry name" value="NADHDHGNASE5"/>
</dbReference>
<dbReference type="GO" id="GO:0042773">
    <property type="term" value="P:ATP synthesis coupled electron transport"/>
    <property type="evidence" value="ECO:0007669"/>
    <property type="project" value="InterPro"/>
</dbReference>
<dbReference type="InterPro" id="IPR001750">
    <property type="entry name" value="ND/Mrp_TM"/>
</dbReference>
<feature type="transmembrane region" description="Helical" evidence="6">
    <location>
        <begin position="217"/>
        <end position="235"/>
    </location>
</feature>
<evidence type="ECO:0000256" key="2">
    <source>
        <dbReference type="ARBA" id="ARBA00022692"/>
    </source>
</evidence>
<gene>
    <name evidence="9" type="ORF">FB458_0701</name>
</gene>
<evidence type="ECO:0000259" key="8">
    <source>
        <dbReference type="Pfam" id="PF00662"/>
    </source>
</evidence>
<feature type="transmembrane region" description="Helical" evidence="6">
    <location>
        <begin position="126"/>
        <end position="143"/>
    </location>
</feature>
<keyword evidence="4 6" id="KW-0472">Membrane</keyword>
<keyword evidence="2 5" id="KW-0812">Transmembrane</keyword>
<evidence type="ECO:0000313" key="9">
    <source>
        <dbReference type="EMBL" id="TQJ07633.1"/>
    </source>
</evidence>
<feature type="transmembrane region" description="Helical" evidence="6">
    <location>
        <begin position="181"/>
        <end position="202"/>
    </location>
</feature>
<evidence type="ECO:0000256" key="4">
    <source>
        <dbReference type="ARBA" id="ARBA00023136"/>
    </source>
</evidence>
<dbReference type="AlphaFoldDB" id="A0A542DX24"/>
<comment type="subcellular location">
    <subcellularLocation>
        <location evidence="1">Endomembrane system</location>
        <topology evidence="1">Multi-pass membrane protein</topology>
    </subcellularLocation>
    <subcellularLocation>
        <location evidence="5">Membrane</location>
        <topology evidence="5">Multi-pass membrane protein</topology>
    </subcellularLocation>
</comment>
<evidence type="ECO:0000256" key="3">
    <source>
        <dbReference type="ARBA" id="ARBA00022989"/>
    </source>
</evidence>
<feature type="transmembrane region" description="Helical" evidence="6">
    <location>
        <begin position="12"/>
        <end position="31"/>
    </location>
</feature>
<dbReference type="InterPro" id="IPR001516">
    <property type="entry name" value="Proton_antipo_N"/>
</dbReference>
<protein>
    <submittedName>
        <fullName evidence="9">NADH dehydrogenase subunit L</fullName>
    </submittedName>
</protein>
<proteinExistence type="predicted"/>
<comment type="caution">
    <text evidence="9">The sequence shown here is derived from an EMBL/GenBank/DDBJ whole genome shotgun (WGS) entry which is preliminary data.</text>
</comment>
<feature type="transmembrane region" description="Helical" evidence="6">
    <location>
        <begin position="286"/>
        <end position="307"/>
    </location>
</feature>
<feature type="transmembrane region" description="Helical" evidence="6">
    <location>
        <begin position="425"/>
        <end position="445"/>
    </location>
</feature>
<dbReference type="NCBIfam" id="NF005141">
    <property type="entry name" value="PRK06590.1"/>
    <property type="match status" value="1"/>
</dbReference>
<dbReference type="Pfam" id="PF00361">
    <property type="entry name" value="Proton_antipo_M"/>
    <property type="match status" value="1"/>
</dbReference>
<feature type="transmembrane region" description="Helical" evidence="6">
    <location>
        <begin position="510"/>
        <end position="532"/>
    </location>
</feature>
<dbReference type="GO" id="GO:0016020">
    <property type="term" value="C:membrane"/>
    <property type="evidence" value="ECO:0007669"/>
    <property type="project" value="UniProtKB-SubCell"/>
</dbReference>
<feature type="transmembrane region" description="Helical" evidence="6">
    <location>
        <begin position="96"/>
        <end position="114"/>
    </location>
</feature>
<dbReference type="PANTHER" id="PTHR42829">
    <property type="entry name" value="NADH-UBIQUINONE OXIDOREDUCTASE CHAIN 5"/>
    <property type="match status" value="1"/>
</dbReference>
<dbReference type="GO" id="GO:0003954">
    <property type="term" value="F:NADH dehydrogenase activity"/>
    <property type="evidence" value="ECO:0007669"/>
    <property type="project" value="TreeGrafter"/>
</dbReference>
<dbReference type="Pfam" id="PF00662">
    <property type="entry name" value="Proton_antipo_N"/>
    <property type="match status" value="1"/>
</dbReference>
<evidence type="ECO:0000256" key="1">
    <source>
        <dbReference type="ARBA" id="ARBA00004127"/>
    </source>
</evidence>
<dbReference type="NCBIfam" id="TIGR01974">
    <property type="entry name" value="NDH_I_L"/>
    <property type="match status" value="1"/>
</dbReference>
<feature type="transmembrane region" description="Helical" evidence="6">
    <location>
        <begin position="314"/>
        <end position="332"/>
    </location>
</feature>
<dbReference type="OrthoDB" id="9811798at2"/>
<evidence type="ECO:0000256" key="5">
    <source>
        <dbReference type="RuleBase" id="RU000320"/>
    </source>
</evidence>
<dbReference type="GO" id="GO:0008137">
    <property type="term" value="F:NADH dehydrogenase (ubiquinone) activity"/>
    <property type="evidence" value="ECO:0007669"/>
    <property type="project" value="InterPro"/>
</dbReference>
<dbReference type="RefSeq" id="WP_141846799.1">
    <property type="nucleotide sequence ID" value="NZ_BAAAPR010000008.1"/>
</dbReference>
<keyword evidence="10" id="KW-1185">Reference proteome</keyword>
<feature type="transmembrane region" description="Helical" evidence="6">
    <location>
        <begin position="256"/>
        <end position="274"/>
    </location>
</feature>
<dbReference type="EMBL" id="VFMN01000001">
    <property type="protein sequence ID" value="TQJ07633.1"/>
    <property type="molecule type" value="Genomic_DNA"/>
</dbReference>
<feature type="transmembrane region" description="Helical" evidence="6">
    <location>
        <begin position="465"/>
        <end position="490"/>
    </location>
</feature>
<dbReference type="InterPro" id="IPR018393">
    <property type="entry name" value="NADHpl_OxRdtase_5_subgr"/>
</dbReference>
<evidence type="ECO:0000313" key="10">
    <source>
        <dbReference type="Proteomes" id="UP000317893"/>
    </source>
</evidence>
<dbReference type="Proteomes" id="UP000317893">
    <property type="component" value="Unassembled WGS sequence"/>
</dbReference>
<dbReference type="Gene3D" id="1.20.5.2700">
    <property type="match status" value="1"/>
</dbReference>
<feature type="domain" description="NADH-Ubiquinone oxidoreductase (complex I) chain 5 N-terminal" evidence="8">
    <location>
        <begin position="77"/>
        <end position="127"/>
    </location>
</feature>
<dbReference type="GO" id="GO:0012505">
    <property type="term" value="C:endomembrane system"/>
    <property type="evidence" value="ECO:0007669"/>
    <property type="project" value="UniProtKB-SubCell"/>
</dbReference>